<protein>
    <submittedName>
        <fullName evidence="2">Uncharacterized protein</fullName>
    </submittedName>
</protein>
<feature type="region of interest" description="Disordered" evidence="1">
    <location>
        <begin position="21"/>
        <end position="47"/>
    </location>
</feature>
<dbReference type="STRING" id="1630135.DAD186_09800"/>
<feature type="compositionally biased region" description="Basic and acidic residues" evidence="1">
    <location>
        <begin position="24"/>
        <end position="34"/>
    </location>
</feature>
<organism evidence="2 3">
    <name type="scientific">Dermabacter vaginalis</name>
    <dbReference type="NCBI Taxonomy" id="1630135"/>
    <lineage>
        <taxon>Bacteria</taxon>
        <taxon>Bacillati</taxon>
        <taxon>Actinomycetota</taxon>
        <taxon>Actinomycetes</taxon>
        <taxon>Micrococcales</taxon>
        <taxon>Dermabacteraceae</taxon>
        <taxon>Dermabacter</taxon>
    </lineage>
</organism>
<sequence length="77" mass="8366">MKRRTVLSAGLVAFVGAGCVPRQSLEDPPERPDIVDSNSTGQSFRNGGDLAMALSAEPDKLDPATSRWWRISRITLP</sequence>
<accession>A0A1B0ZHY1</accession>
<evidence type="ECO:0000313" key="3">
    <source>
        <dbReference type="Proteomes" id="UP000092596"/>
    </source>
</evidence>
<dbReference type="EMBL" id="CP012117">
    <property type="protein sequence ID" value="ANP27530.1"/>
    <property type="molecule type" value="Genomic_DNA"/>
</dbReference>
<evidence type="ECO:0000256" key="1">
    <source>
        <dbReference type="SAM" id="MobiDB-lite"/>
    </source>
</evidence>
<reference evidence="2 3" key="1">
    <citation type="submission" date="2015-06" db="EMBL/GenBank/DDBJ databases">
        <title>Investigation of pathophysiology for high-risk pregnancy and development of treatment modality based on it.</title>
        <authorList>
            <person name="Kim B.-C."/>
            <person name="Lim S."/>
        </authorList>
    </citation>
    <scope>NUCLEOTIDE SEQUENCE [LARGE SCALE GENOMIC DNA]</scope>
    <source>
        <strain evidence="2 3">AD1-86</strain>
    </source>
</reference>
<dbReference type="AlphaFoldDB" id="A0A1B0ZHY1"/>
<dbReference type="PROSITE" id="PS51257">
    <property type="entry name" value="PROKAR_LIPOPROTEIN"/>
    <property type="match status" value="1"/>
</dbReference>
<dbReference type="Proteomes" id="UP000092596">
    <property type="component" value="Chromosome"/>
</dbReference>
<dbReference type="KEGG" id="dva:DAD186_09800"/>
<gene>
    <name evidence="2" type="ORF">DAD186_09800</name>
</gene>
<proteinExistence type="predicted"/>
<feature type="compositionally biased region" description="Polar residues" evidence="1">
    <location>
        <begin position="36"/>
        <end position="45"/>
    </location>
</feature>
<evidence type="ECO:0000313" key="2">
    <source>
        <dbReference type="EMBL" id="ANP27530.1"/>
    </source>
</evidence>
<name>A0A1B0ZHY1_9MICO</name>